<evidence type="ECO:0000313" key="2">
    <source>
        <dbReference type="EMBL" id="CAA9480422.1"/>
    </source>
</evidence>
<evidence type="ECO:0000256" key="1">
    <source>
        <dbReference type="SAM" id="MobiDB-lite"/>
    </source>
</evidence>
<gene>
    <name evidence="2" type="ORF">AVDCRST_MAG13-1130</name>
</gene>
<dbReference type="EMBL" id="CADCVO010000172">
    <property type="protein sequence ID" value="CAA9480422.1"/>
    <property type="molecule type" value="Genomic_DNA"/>
</dbReference>
<feature type="non-terminal residue" evidence="2">
    <location>
        <position position="1"/>
    </location>
</feature>
<feature type="non-terminal residue" evidence="2">
    <location>
        <position position="32"/>
    </location>
</feature>
<feature type="region of interest" description="Disordered" evidence="1">
    <location>
        <begin position="1"/>
        <end position="32"/>
    </location>
</feature>
<accession>A0A6J4RRK2</accession>
<organism evidence="2">
    <name type="scientific">uncultured Solirubrobacteraceae bacterium</name>
    <dbReference type="NCBI Taxonomy" id="1162706"/>
    <lineage>
        <taxon>Bacteria</taxon>
        <taxon>Bacillati</taxon>
        <taxon>Actinomycetota</taxon>
        <taxon>Thermoleophilia</taxon>
        <taxon>Solirubrobacterales</taxon>
        <taxon>Solirubrobacteraceae</taxon>
        <taxon>environmental samples</taxon>
    </lineage>
</organism>
<name>A0A6J4RRK2_9ACTN</name>
<reference evidence="2" key="1">
    <citation type="submission" date="2020-02" db="EMBL/GenBank/DDBJ databases">
        <authorList>
            <person name="Meier V. D."/>
        </authorList>
    </citation>
    <scope>NUCLEOTIDE SEQUENCE</scope>
    <source>
        <strain evidence="2">AVDCRST_MAG13</strain>
    </source>
</reference>
<sequence>WQAPCRTSATPTSRLRSSRPTSPSSWTSGPPG</sequence>
<protein>
    <submittedName>
        <fullName evidence="2">Uncharacterized protein</fullName>
    </submittedName>
</protein>
<proteinExistence type="predicted"/>
<dbReference type="AlphaFoldDB" id="A0A6J4RRK2"/>